<comment type="subcellular location">
    <subcellularLocation>
        <location evidence="1 7">Cell membrane</location>
        <topology evidence="1 7">Multi-pass membrane protein</topology>
    </subcellularLocation>
</comment>
<protein>
    <submittedName>
        <fullName evidence="9">Sugar ABC transporter permease</fullName>
    </submittedName>
</protein>
<feature type="domain" description="ABC transmembrane type-1" evidence="8">
    <location>
        <begin position="69"/>
        <end position="283"/>
    </location>
</feature>
<accession>A0A841U178</accession>
<keyword evidence="10" id="KW-1185">Reference proteome</keyword>
<name>A0A841U178_9BACL</name>
<feature type="transmembrane region" description="Helical" evidence="7">
    <location>
        <begin position="106"/>
        <end position="126"/>
    </location>
</feature>
<evidence type="ECO:0000313" key="9">
    <source>
        <dbReference type="EMBL" id="MBB6694527.1"/>
    </source>
</evidence>
<keyword evidence="5 7" id="KW-1133">Transmembrane helix</keyword>
<evidence type="ECO:0000313" key="10">
    <source>
        <dbReference type="Proteomes" id="UP000553776"/>
    </source>
</evidence>
<sequence length="295" mass="32950">MHNILGDRKTIFWLMAPGLLLFSLMIFVPIAVSFYYSLTNWAGVGDYGMVGFRNYADIFASDPVFWKSLLNSVLLGLGFVLVQHPFAILVAMLVQYGGRWEKLLRVCIFIPAIISTFVTTKLWTSIFDTQFGLLNRLLDQVGLTSWQQDWLGQPHWAIACIVFVCMWQGFGYAFLLYYAGVKGVPKDLYEAAMLDGASGAQLNRRIVLPLLAPVLRVNVVLAIVSAFKQMETVYLMTSGGPANSTQFLSTYLYSKAFRESLYGYGNAISVLLVVICLAVTLVLNRALKREVGEYG</sequence>
<keyword evidence="6 7" id="KW-0472">Membrane</keyword>
<feature type="transmembrane region" description="Helical" evidence="7">
    <location>
        <begin position="12"/>
        <end position="36"/>
    </location>
</feature>
<organism evidence="9 10">
    <name type="scientific">Cohnella xylanilytica</name>
    <dbReference type="NCBI Taxonomy" id="557555"/>
    <lineage>
        <taxon>Bacteria</taxon>
        <taxon>Bacillati</taxon>
        <taxon>Bacillota</taxon>
        <taxon>Bacilli</taxon>
        <taxon>Bacillales</taxon>
        <taxon>Paenibacillaceae</taxon>
        <taxon>Cohnella</taxon>
    </lineage>
</organism>
<feature type="transmembrane region" description="Helical" evidence="7">
    <location>
        <begin position="156"/>
        <end position="179"/>
    </location>
</feature>
<evidence type="ECO:0000256" key="4">
    <source>
        <dbReference type="ARBA" id="ARBA00022692"/>
    </source>
</evidence>
<comment type="similarity">
    <text evidence="7">Belongs to the binding-protein-dependent transport system permease family.</text>
</comment>
<evidence type="ECO:0000256" key="6">
    <source>
        <dbReference type="ARBA" id="ARBA00023136"/>
    </source>
</evidence>
<dbReference type="EMBL" id="JACJVR010000097">
    <property type="protein sequence ID" value="MBB6694527.1"/>
    <property type="molecule type" value="Genomic_DNA"/>
</dbReference>
<gene>
    <name evidence="9" type="ORF">H7B90_24330</name>
</gene>
<dbReference type="RefSeq" id="WP_185138493.1">
    <property type="nucleotide sequence ID" value="NZ_JACJVR010000097.1"/>
</dbReference>
<evidence type="ECO:0000256" key="5">
    <source>
        <dbReference type="ARBA" id="ARBA00022989"/>
    </source>
</evidence>
<feature type="transmembrane region" description="Helical" evidence="7">
    <location>
        <begin position="73"/>
        <end position="94"/>
    </location>
</feature>
<dbReference type="GO" id="GO:0055085">
    <property type="term" value="P:transmembrane transport"/>
    <property type="evidence" value="ECO:0007669"/>
    <property type="project" value="InterPro"/>
</dbReference>
<comment type="caution">
    <text evidence="9">The sequence shown here is derived from an EMBL/GenBank/DDBJ whole genome shotgun (WGS) entry which is preliminary data.</text>
</comment>
<dbReference type="AlphaFoldDB" id="A0A841U178"/>
<dbReference type="PROSITE" id="PS50928">
    <property type="entry name" value="ABC_TM1"/>
    <property type="match status" value="1"/>
</dbReference>
<keyword evidence="4 7" id="KW-0812">Transmembrane</keyword>
<proteinExistence type="inferred from homology"/>
<evidence type="ECO:0000256" key="1">
    <source>
        <dbReference type="ARBA" id="ARBA00004651"/>
    </source>
</evidence>
<dbReference type="PANTHER" id="PTHR43227">
    <property type="entry name" value="BLL4140 PROTEIN"/>
    <property type="match status" value="1"/>
</dbReference>
<dbReference type="CDD" id="cd06261">
    <property type="entry name" value="TM_PBP2"/>
    <property type="match status" value="1"/>
</dbReference>
<evidence type="ECO:0000256" key="7">
    <source>
        <dbReference type="RuleBase" id="RU363032"/>
    </source>
</evidence>
<evidence type="ECO:0000256" key="3">
    <source>
        <dbReference type="ARBA" id="ARBA00022475"/>
    </source>
</evidence>
<feature type="transmembrane region" description="Helical" evidence="7">
    <location>
        <begin position="261"/>
        <end position="283"/>
    </location>
</feature>
<feature type="transmembrane region" description="Helical" evidence="7">
    <location>
        <begin position="206"/>
        <end position="227"/>
    </location>
</feature>
<dbReference type="GO" id="GO:0005886">
    <property type="term" value="C:plasma membrane"/>
    <property type="evidence" value="ECO:0007669"/>
    <property type="project" value="UniProtKB-SubCell"/>
</dbReference>
<evidence type="ECO:0000259" key="8">
    <source>
        <dbReference type="PROSITE" id="PS50928"/>
    </source>
</evidence>
<dbReference type="Proteomes" id="UP000553776">
    <property type="component" value="Unassembled WGS sequence"/>
</dbReference>
<dbReference type="InterPro" id="IPR050809">
    <property type="entry name" value="UgpAE/MalFG_permease"/>
</dbReference>
<keyword evidence="2 7" id="KW-0813">Transport</keyword>
<evidence type="ECO:0000256" key="2">
    <source>
        <dbReference type="ARBA" id="ARBA00022448"/>
    </source>
</evidence>
<dbReference type="InterPro" id="IPR000515">
    <property type="entry name" value="MetI-like"/>
</dbReference>
<dbReference type="Pfam" id="PF00528">
    <property type="entry name" value="BPD_transp_1"/>
    <property type="match status" value="1"/>
</dbReference>
<dbReference type="Gene3D" id="1.10.3720.10">
    <property type="entry name" value="MetI-like"/>
    <property type="match status" value="1"/>
</dbReference>
<keyword evidence="3" id="KW-1003">Cell membrane</keyword>
<dbReference type="PANTHER" id="PTHR43227:SF11">
    <property type="entry name" value="BLL4140 PROTEIN"/>
    <property type="match status" value="1"/>
</dbReference>
<dbReference type="SUPFAM" id="SSF161098">
    <property type="entry name" value="MetI-like"/>
    <property type="match status" value="1"/>
</dbReference>
<reference evidence="9 10" key="1">
    <citation type="submission" date="2020-08" db="EMBL/GenBank/DDBJ databases">
        <title>Cohnella phylogeny.</title>
        <authorList>
            <person name="Dunlap C."/>
        </authorList>
    </citation>
    <scope>NUCLEOTIDE SEQUENCE [LARGE SCALE GENOMIC DNA]</scope>
    <source>
        <strain evidence="9 10">DSM 25239</strain>
    </source>
</reference>
<dbReference type="InterPro" id="IPR035906">
    <property type="entry name" value="MetI-like_sf"/>
</dbReference>